<comment type="caution">
    <text evidence="7">The sequence shown here is derived from an EMBL/GenBank/DDBJ whole genome shotgun (WGS) entry which is preliminary data.</text>
</comment>
<dbReference type="InterPro" id="IPR001117">
    <property type="entry name" value="Cu-oxidase_2nd"/>
</dbReference>
<feature type="signal peptide" evidence="4">
    <location>
        <begin position="1"/>
        <end position="26"/>
    </location>
</feature>
<evidence type="ECO:0000256" key="1">
    <source>
        <dbReference type="ARBA" id="ARBA00022723"/>
    </source>
</evidence>
<dbReference type="InterPro" id="IPR008972">
    <property type="entry name" value="Cupredoxin"/>
</dbReference>
<feature type="domain" description="Plastocyanin-like" evidence="6">
    <location>
        <begin position="109"/>
        <end position="215"/>
    </location>
</feature>
<protein>
    <recommendedName>
        <fullName evidence="9">Multicopper oxidase</fullName>
    </recommendedName>
</protein>
<dbReference type="Pfam" id="PF00394">
    <property type="entry name" value="Cu-oxidase"/>
    <property type="match status" value="1"/>
</dbReference>
<accession>A0A2K2HAD8</accession>
<sequence length="427" mass="46306">MSCKRFLTVLPLIALLLLVGVGSSQAVYRQQCPPDTDGVDTDGDGIVDNDNICVQIGGGDGYAVMGDGRHLYTFGFSAFGGPYTPGDVVSGTAPDPADAGNMWSDATNPGLVLGANFPAPTMHFRQGQKVFLTLHNVGMLIRPDLFDPHTVHYHGFPNVASVFDGLPDSAIAINMGSSMTYFYNLVEPGTYMYHCHVEATEHMQMGMLGNFYVDPIQDNGPPITVNGKTYNKFAYNDIDGETSYDVMMPLQIHSFDPVFHTEDETVQPLSFSTMRDVYPMFNGRGYPDTVNELTPAANPGDPDLILNKEGHFAQGMPSLIKATSGDRVLLRLSSLSTTEHFTVISPSIPMKVVGNGAQIMRTNGDPTGTDLFYMTNSIRLGGGEATDVILDTTGVAPGTYFVYSRNLEQLSNNQEDFGGMMTEIIIQ</sequence>
<dbReference type="Gene3D" id="2.60.40.420">
    <property type="entry name" value="Cupredoxins - blue copper proteins"/>
    <property type="match status" value="1"/>
</dbReference>
<dbReference type="Pfam" id="PF07732">
    <property type="entry name" value="Cu-oxidase_3"/>
    <property type="match status" value="1"/>
</dbReference>
<evidence type="ECO:0000256" key="3">
    <source>
        <dbReference type="ARBA" id="ARBA00023008"/>
    </source>
</evidence>
<dbReference type="OrthoDB" id="9757546at2"/>
<dbReference type="AlphaFoldDB" id="A0A2K2HAD8"/>
<proteinExistence type="predicted"/>
<evidence type="ECO:0000256" key="2">
    <source>
        <dbReference type="ARBA" id="ARBA00023002"/>
    </source>
</evidence>
<dbReference type="RefSeq" id="WP_103115280.1">
    <property type="nucleotide sequence ID" value="NZ_PPFX01000015.1"/>
</dbReference>
<dbReference type="Proteomes" id="UP000236340">
    <property type="component" value="Unassembled WGS sequence"/>
</dbReference>
<keyword evidence="4" id="KW-0732">Signal</keyword>
<keyword evidence="1" id="KW-0479">Metal-binding</keyword>
<feature type="domain" description="Plastocyanin-like" evidence="5">
    <location>
        <begin position="299"/>
        <end position="417"/>
    </location>
</feature>
<feature type="chain" id="PRO_5014317731" description="Multicopper oxidase" evidence="4">
    <location>
        <begin position="27"/>
        <end position="427"/>
    </location>
</feature>
<dbReference type="InterPro" id="IPR045087">
    <property type="entry name" value="Cu-oxidase_fam"/>
</dbReference>
<evidence type="ECO:0000313" key="7">
    <source>
        <dbReference type="EMBL" id="PNU20285.1"/>
    </source>
</evidence>
<organism evidence="7 8">
    <name type="scientific">Geothermobacter hydrogeniphilus</name>
    <dbReference type="NCBI Taxonomy" id="1969733"/>
    <lineage>
        <taxon>Bacteria</taxon>
        <taxon>Pseudomonadati</taxon>
        <taxon>Thermodesulfobacteriota</taxon>
        <taxon>Desulfuromonadia</taxon>
        <taxon>Desulfuromonadales</taxon>
        <taxon>Geothermobacteraceae</taxon>
        <taxon>Geothermobacter</taxon>
    </lineage>
</organism>
<keyword evidence="2" id="KW-0560">Oxidoreductase</keyword>
<dbReference type="EMBL" id="PPFX01000015">
    <property type="protein sequence ID" value="PNU20285.1"/>
    <property type="molecule type" value="Genomic_DNA"/>
</dbReference>
<dbReference type="GO" id="GO:0016491">
    <property type="term" value="F:oxidoreductase activity"/>
    <property type="evidence" value="ECO:0007669"/>
    <property type="project" value="UniProtKB-KW"/>
</dbReference>
<evidence type="ECO:0000259" key="5">
    <source>
        <dbReference type="Pfam" id="PF00394"/>
    </source>
</evidence>
<evidence type="ECO:0000256" key="4">
    <source>
        <dbReference type="SAM" id="SignalP"/>
    </source>
</evidence>
<dbReference type="GO" id="GO:0005507">
    <property type="term" value="F:copper ion binding"/>
    <property type="evidence" value="ECO:0007669"/>
    <property type="project" value="InterPro"/>
</dbReference>
<dbReference type="InterPro" id="IPR011707">
    <property type="entry name" value="Cu-oxidase-like_N"/>
</dbReference>
<keyword evidence="3" id="KW-0186">Copper</keyword>
<evidence type="ECO:0008006" key="9">
    <source>
        <dbReference type="Google" id="ProtNLM"/>
    </source>
</evidence>
<dbReference type="PANTHER" id="PTHR11709:SF394">
    <property type="entry name" value="FI03373P-RELATED"/>
    <property type="match status" value="1"/>
</dbReference>
<evidence type="ECO:0000313" key="8">
    <source>
        <dbReference type="Proteomes" id="UP000236340"/>
    </source>
</evidence>
<evidence type="ECO:0000259" key="6">
    <source>
        <dbReference type="Pfam" id="PF07732"/>
    </source>
</evidence>
<dbReference type="SUPFAM" id="SSF49503">
    <property type="entry name" value="Cupredoxins"/>
    <property type="match status" value="2"/>
</dbReference>
<gene>
    <name evidence="7" type="ORF">C2E25_08240</name>
</gene>
<reference evidence="7 8" key="1">
    <citation type="journal article" date="2018" name="Genome Announc.">
        <title>Genome Sequence of Geothermobacter sp. HR-1 Iron Reducer from the Loihi Seamount.</title>
        <authorList>
            <person name="Smith H."/>
            <person name="Abuyen K."/>
            <person name="Tremblay J."/>
            <person name="Savalia P."/>
            <person name="Perez-Rodriguez I."/>
            <person name="Emerson D."/>
            <person name="Tully B."/>
            <person name="Amend J."/>
        </authorList>
    </citation>
    <scope>NUCLEOTIDE SEQUENCE [LARGE SCALE GENOMIC DNA]</scope>
    <source>
        <strain evidence="7 8">HR-1</strain>
    </source>
</reference>
<dbReference type="PANTHER" id="PTHR11709">
    <property type="entry name" value="MULTI-COPPER OXIDASE"/>
    <property type="match status" value="1"/>
</dbReference>
<name>A0A2K2HAD8_9BACT</name>